<organism evidence="2 3">
    <name type="scientific">Nocardia amikacinitolerans</name>
    <dbReference type="NCBI Taxonomy" id="756689"/>
    <lineage>
        <taxon>Bacteria</taxon>
        <taxon>Bacillati</taxon>
        <taxon>Actinomycetota</taxon>
        <taxon>Actinomycetes</taxon>
        <taxon>Mycobacteriales</taxon>
        <taxon>Nocardiaceae</taxon>
        <taxon>Nocardia</taxon>
    </lineage>
</organism>
<evidence type="ECO:0000313" key="2">
    <source>
        <dbReference type="EMBL" id="SNY89337.1"/>
    </source>
</evidence>
<keyword evidence="3" id="KW-1185">Reference proteome</keyword>
<dbReference type="EMBL" id="OBEG01000008">
    <property type="protein sequence ID" value="SNY89337.1"/>
    <property type="molecule type" value="Genomic_DNA"/>
</dbReference>
<evidence type="ECO:0000256" key="1">
    <source>
        <dbReference type="SAM" id="MobiDB-lite"/>
    </source>
</evidence>
<gene>
    <name evidence="2" type="ORF">SAMN04244553_6345</name>
</gene>
<feature type="region of interest" description="Disordered" evidence="1">
    <location>
        <begin position="50"/>
        <end position="71"/>
    </location>
</feature>
<accession>A0A285LYV2</accession>
<proteinExistence type="predicted"/>
<reference evidence="2 3" key="1">
    <citation type="submission" date="2017-09" db="EMBL/GenBank/DDBJ databases">
        <authorList>
            <person name="Ehlers B."/>
            <person name="Leendertz F.H."/>
        </authorList>
    </citation>
    <scope>NUCLEOTIDE SEQUENCE [LARGE SCALE GENOMIC DNA]</scope>
    <source>
        <strain evidence="2 3">DSM 45537</strain>
    </source>
</reference>
<dbReference type="Proteomes" id="UP000219565">
    <property type="component" value="Unassembled WGS sequence"/>
</dbReference>
<protein>
    <submittedName>
        <fullName evidence="2">Uncharacterized protein</fullName>
    </submittedName>
</protein>
<evidence type="ECO:0000313" key="3">
    <source>
        <dbReference type="Proteomes" id="UP000219565"/>
    </source>
</evidence>
<dbReference type="AlphaFoldDB" id="A0A285LYV2"/>
<name>A0A285LYV2_9NOCA</name>
<sequence>MVQGNMGMYCRTTRQSVVVRVKRRMMDRYQAATARDACATGILVPFGPAISRSEIPQGSVDSASERGGRHP</sequence>